<dbReference type="GO" id="GO:0015079">
    <property type="term" value="F:potassium ion transmembrane transporter activity"/>
    <property type="evidence" value="ECO:0007669"/>
    <property type="project" value="InterPro"/>
</dbReference>
<evidence type="ECO:0000313" key="7">
    <source>
        <dbReference type="Proteomes" id="UP000003288"/>
    </source>
</evidence>
<dbReference type="EMBL" id="ABCJ01000007">
    <property type="protein sequence ID" value="EDM23277.1"/>
    <property type="molecule type" value="Genomic_DNA"/>
</dbReference>
<dbReference type="InterPro" id="IPR036291">
    <property type="entry name" value="NAD(P)-bd_dom_sf"/>
</dbReference>
<dbReference type="InterPro" id="IPR003148">
    <property type="entry name" value="RCK_N"/>
</dbReference>
<sequence length="424" mass="48530">MDILIVGAGKVGYFLAKTLSKNHNVTIIDKNEKALEKITETIDVLCINKDVRNSSIFHLLEEEYDYLVNVTNIDEINIIADQLLKQKIKITHSILRIKNTLYISSPLYKIVNARLIFPYTICAGAISQLMECPKANNIKQIPLTEFVLVSIYAKNPTLTTLINSEKINIIGIERDNKFIFYNENMEIKDNDLIYIFGDLNEIKKIASQIDTISPLSIQAVTIFGGNILGTTIAKNLFDMDIQVKIIEKDNTLAKEAAEFLDDEIEILNISYEDLEILSNTISNSDIVITAYFHDEENIIKSLIAKNIGIKKVITINNNFNYYKIMHSLKLSTIRGPKIATFYEVLEEIDSQMLIYERFFLGAQGKIFIKKIFKQQKITPPKEYAKVLLIRNNVIIEITKKIEVMPEDIIIEFNFSGNKTWIENL</sequence>
<organism evidence="6 7">
    <name type="scientific">Caminibacter mediatlanticus TB-2</name>
    <dbReference type="NCBI Taxonomy" id="391592"/>
    <lineage>
        <taxon>Bacteria</taxon>
        <taxon>Pseudomonadati</taxon>
        <taxon>Campylobacterota</taxon>
        <taxon>Epsilonproteobacteria</taxon>
        <taxon>Nautiliales</taxon>
        <taxon>Nautiliaceae</taxon>
        <taxon>Caminibacter</taxon>
    </lineage>
</organism>
<dbReference type="Pfam" id="PF02254">
    <property type="entry name" value="TrkA_N"/>
    <property type="match status" value="2"/>
</dbReference>
<protein>
    <submittedName>
        <fullName evidence="6">Potassium transporter peripheral membrane component</fullName>
    </submittedName>
</protein>
<evidence type="ECO:0000259" key="5">
    <source>
        <dbReference type="Pfam" id="PF02254"/>
    </source>
</evidence>
<dbReference type="PANTHER" id="PTHR43833:SF5">
    <property type="entry name" value="TRK SYSTEM POTASSIUM UPTAKE PROTEIN TRKA"/>
    <property type="match status" value="1"/>
</dbReference>
<dbReference type="Gene3D" id="3.40.50.720">
    <property type="entry name" value="NAD(P)-binding Rossmann-like Domain"/>
    <property type="match status" value="2"/>
</dbReference>
<gene>
    <name evidence="6" type="primary">trkA</name>
    <name evidence="6" type="ORF">CMTB2_06251</name>
</gene>
<evidence type="ECO:0000256" key="1">
    <source>
        <dbReference type="ARBA" id="ARBA00022448"/>
    </source>
</evidence>
<evidence type="ECO:0000256" key="3">
    <source>
        <dbReference type="ARBA" id="ARBA00022958"/>
    </source>
</evidence>
<keyword evidence="1" id="KW-0813">Transport</keyword>
<proteinExistence type="predicted"/>
<keyword evidence="3" id="KW-0630">Potassium</keyword>
<dbReference type="SUPFAM" id="SSF51735">
    <property type="entry name" value="NAD(P)-binding Rossmann-fold domains"/>
    <property type="match status" value="2"/>
</dbReference>
<dbReference type="SUPFAM" id="SSF116726">
    <property type="entry name" value="TrkA C-terminal domain-like"/>
    <property type="match status" value="1"/>
</dbReference>
<feature type="domain" description="RCK N-terminal" evidence="5">
    <location>
        <begin position="220"/>
        <end position="330"/>
    </location>
</feature>
<evidence type="ECO:0000256" key="2">
    <source>
        <dbReference type="ARBA" id="ARBA00022538"/>
    </source>
</evidence>
<dbReference type="GO" id="GO:0005886">
    <property type="term" value="C:plasma membrane"/>
    <property type="evidence" value="ECO:0007669"/>
    <property type="project" value="InterPro"/>
</dbReference>
<dbReference type="InterPro" id="IPR006036">
    <property type="entry name" value="K_uptake_TrkA"/>
</dbReference>
<dbReference type="RefSeq" id="WP_007475067.1">
    <property type="nucleotide sequence ID" value="NZ_ABCJ01000007.1"/>
</dbReference>
<dbReference type="Proteomes" id="UP000003288">
    <property type="component" value="Unassembled WGS sequence"/>
</dbReference>
<accession>A0AAI9AGM3</accession>
<reference evidence="6 7" key="1">
    <citation type="journal article" date="2011" name="Stand. Genomic Sci.">
        <title>Draft genome sequence of Caminibacter mediatlanticus strain TB-2, an epsilonproteobacterium isolated from a deep-sea hydrothermal vent.</title>
        <authorList>
            <person name="Giovannelli D."/>
            <person name="Ferriera S."/>
            <person name="Johnson J."/>
            <person name="Kravitz S."/>
            <person name="Perez-Rodriguez I."/>
            <person name="Ricci J."/>
            <person name="O'Brien C."/>
            <person name="Voordeckers J.W."/>
            <person name="Bini E."/>
            <person name="Vetriani C."/>
        </authorList>
    </citation>
    <scope>NUCLEOTIDE SEQUENCE [LARGE SCALE GENOMIC DNA]</scope>
    <source>
        <strain evidence="6 7">TB-2</strain>
    </source>
</reference>
<keyword evidence="2" id="KW-0633">Potassium transport</keyword>
<keyword evidence="4" id="KW-0406">Ion transport</keyword>
<comment type="caution">
    <text evidence="6">The sequence shown here is derived from an EMBL/GenBank/DDBJ whole genome shotgun (WGS) entry which is preliminary data.</text>
</comment>
<dbReference type="InterPro" id="IPR036721">
    <property type="entry name" value="RCK_C_sf"/>
</dbReference>
<evidence type="ECO:0000256" key="4">
    <source>
        <dbReference type="ARBA" id="ARBA00023065"/>
    </source>
</evidence>
<dbReference type="Gene3D" id="3.30.70.1450">
    <property type="entry name" value="Regulator of K+ conductance, C-terminal domain"/>
    <property type="match status" value="1"/>
</dbReference>
<dbReference type="PRINTS" id="PR00335">
    <property type="entry name" value="KUPTAKETRKA"/>
</dbReference>
<name>A0AAI9AGM3_9BACT</name>
<dbReference type="InterPro" id="IPR050721">
    <property type="entry name" value="Trk_Ktr_HKT_K-transport"/>
</dbReference>
<feature type="domain" description="RCK N-terminal" evidence="5">
    <location>
        <begin position="3"/>
        <end position="102"/>
    </location>
</feature>
<evidence type="ECO:0000313" key="6">
    <source>
        <dbReference type="EMBL" id="EDM23277.1"/>
    </source>
</evidence>
<dbReference type="AlphaFoldDB" id="A0AAI9AGM3"/>
<dbReference type="PANTHER" id="PTHR43833">
    <property type="entry name" value="POTASSIUM CHANNEL PROTEIN 2-RELATED-RELATED"/>
    <property type="match status" value="1"/>
</dbReference>